<gene>
    <name evidence="2" type="ORF">DFR24_1800</name>
</gene>
<dbReference type="InterPro" id="IPR000182">
    <property type="entry name" value="GNAT_dom"/>
</dbReference>
<organism evidence="2 3">
    <name type="scientific">Panacagrimonas perspica</name>
    <dbReference type="NCBI Taxonomy" id="381431"/>
    <lineage>
        <taxon>Bacteria</taxon>
        <taxon>Pseudomonadati</taxon>
        <taxon>Pseudomonadota</taxon>
        <taxon>Gammaproteobacteria</taxon>
        <taxon>Nevskiales</taxon>
        <taxon>Nevskiaceae</taxon>
        <taxon>Panacagrimonas</taxon>
    </lineage>
</organism>
<protein>
    <submittedName>
        <fullName evidence="2">Ribosomal-protein-alanine N-acetyltransferase</fullName>
    </submittedName>
</protein>
<dbReference type="PROSITE" id="PS51186">
    <property type="entry name" value="GNAT"/>
    <property type="match status" value="1"/>
</dbReference>
<accession>A0A4R7PDY4</accession>
<dbReference type="EMBL" id="SOBT01000008">
    <property type="protein sequence ID" value="TDU32405.1"/>
    <property type="molecule type" value="Genomic_DNA"/>
</dbReference>
<dbReference type="Gene3D" id="3.40.630.30">
    <property type="match status" value="1"/>
</dbReference>
<dbReference type="PANTHER" id="PTHR43792">
    <property type="entry name" value="GNAT FAMILY, PUTATIVE (AFU_ORTHOLOGUE AFUA_3G00765)-RELATED-RELATED"/>
    <property type="match status" value="1"/>
</dbReference>
<dbReference type="SUPFAM" id="SSF55729">
    <property type="entry name" value="Acyl-CoA N-acyltransferases (Nat)"/>
    <property type="match status" value="1"/>
</dbReference>
<evidence type="ECO:0000313" key="2">
    <source>
        <dbReference type="EMBL" id="TDU32405.1"/>
    </source>
</evidence>
<dbReference type="Proteomes" id="UP000295341">
    <property type="component" value="Unassembled WGS sequence"/>
</dbReference>
<dbReference type="RefSeq" id="WP_162851116.1">
    <property type="nucleotide sequence ID" value="NZ_MWIN01000001.1"/>
</dbReference>
<dbReference type="AlphaFoldDB" id="A0A4R7PDY4"/>
<evidence type="ECO:0000259" key="1">
    <source>
        <dbReference type="PROSITE" id="PS51186"/>
    </source>
</evidence>
<name>A0A4R7PDY4_9GAMM</name>
<feature type="domain" description="N-acetyltransferase" evidence="1">
    <location>
        <begin position="1"/>
        <end position="156"/>
    </location>
</feature>
<proteinExistence type="predicted"/>
<evidence type="ECO:0000313" key="3">
    <source>
        <dbReference type="Proteomes" id="UP000295341"/>
    </source>
</evidence>
<reference evidence="2 3" key="1">
    <citation type="submission" date="2019-03" db="EMBL/GenBank/DDBJ databases">
        <title>Genomic Encyclopedia of Type Strains, Phase IV (KMG-IV): sequencing the most valuable type-strain genomes for metagenomic binning, comparative biology and taxonomic classification.</title>
        <authorList>
            <person name="Goeker M."/>
        </authorList>
    </citation>
    <scope>NUCLEOTIDE SEQUENCE [LARGE SCALE GENOMIC DNA]</scope>
    <source>
        <strain evidence="2 3">DSM 26377</strain>
    </source>
</reference>
<keyword evidence="3" id="KW-1185">Reference proteome</keyword>
<dbReference type="InterPro" id="IPR016181">
    <property type="entry name" value="Acyl_CoA_acyltransferase"/>
</dbReference>
<dbReference type="PANTHER" id="PTHR43792:SF1">
    <property type="entry name" value="N-ACETYLTRANSFERASE DOMAIN-CONTAINING PROTEIN"/>
    <property type="match status" value="1"/>
</dbReference>
<dbReference type="Pfam" id="PF13302">
    <property type="entry name" value="Acetyltransf_3"/>
    <property type="match status" value="1"/>
</dbReference>
<dbReference type="GO" id="GO:0016747">
    <property type="term" value="F:acyltransferase activity, transferring groups other than amino-acyl groups"/>
    <property type="evidence" value="ECO:0007669"/>
    <property type="project" value="InterPro"/>
</dbReference>
<sequence>MLRPLQGTDIDALHALWTQRGVRRYLWDDRVLSAEQTRDAVMQSAWWFEHQGYGLWGAYDADGALAGFCGYGFFRDEHELELLYGVAEDQWMKGYAREMAEAMVAYGFDTLHLVEIRATTDLPNVASQRTLKRQGFVGDASRKAADGKLYFRLPRERRDDGGDGWEAA</sequence>
<keyword evidence="2" id="KW-0808">Transferase</keyword>
<comment type="caution">
    <text evidence="2">The sequence shown here is derived from an EMBL/GenBank/DDBJ whole genome shotgun (WGS) entry which is preliminary data.</text>
</comment>
<dbReference type="InterPro" id="IPR051531">
    <property type="entry name" value="N-acetyltransferase"/>
</dbReference>